<dbReference type="AlphaFoldDB" id="A0A6J4HFM0"/>
<dbReference type="SUPFAM" id="SSF81301">
    <property type="entry name" value="Nucleotidyltransferase"/>
    <property type="match status" value="1"/>
</dbReference>
<dbReference type="Gene3D" id="3.30.460.40">
    <property type="match status" value="1"/>
</dbReference>
<sequence>MPTEQSEEMLDSLKRVVAVLRDAGVPCALGGGLALWAFGSSPTDHDIDLLLPDGEAANRALEALEAAGMRTEVPPEGWLLKVWDGDVLVDLVFGPTGIDAAEAVAAAPSRNVHAMPMLVMRPEDVFVSKLAASTEHSLRFEPLLEHARALREQVDWHEVAKRTRDSPYARAFLTLLDGLGVVPAAELDTAR</sequence>
<name>A0A6J4HFM0_9ACTN</name>
<protein>
    <recommendedName>
        <fullName evidence="2">Nucleotidyltransferase family protein</fullName>
    </recommendedName>
</protein>
<organism evidence="1">
    <name type="scientific">uncultured Acidimicrobiales bacterium</name>
    <dbReference type="NCBI Taxonomy" id="310071"/>
    <lineage>
        <taxon>Bacteria</taxon>
        <taxon>Bacillati</taxon>
        <taxon>Actinomycetota</taxon>
        <taxon>Acidimicrobiia</taxon>
        <taxon>Acidimicrobiales</taxon>
        <taxon>environmental samples</taxon>
    </lineage>
</organism>
<dbReference type="InterPro" id="IPR019646">
    <property type="entry name" value="Aminoglyc_AdlTrfase"/>
</dbReference>
<gene>
    <name evidence="1" type="ORF">AVDCRST_MAG76-825</name>
</gene>
<evidence type="ECO:0008006" key="2">
    <source>
        <dbReference type="Google" id="ProtNLM"/>
    </source>
</evidence>
<reference evidence="1" key="1">
    <citation type="submission" date="2020-02" db="EMBL/GenBank/DDBJ databases">
        <authorList>
            <person name="Meier V. D."/>
        </authorList>
    </citation>
    <scope>NUCLEOTIDE SEQUENCE</scope>
    <source>
        <strain evidence="1">AVDCRST_MAG76</strain>
    </source>
</reference>
<dbReference type="Pfam" id="PF10706">
    <property type="entry name" value="Aminoglyc_resit"/>
    <property type="match status" value="1"/>
</dbReference>
<dbReference type="EMBL" id="CADCSZ010000048">
    <property type="protein sequence ID" value="CAA9223032.1"/>
    <property type="molecule type" value="Genomic_DNA"/>
</dbReference>
<evidence type="ECO:0000313" key="1">
    <source>
        <dbReference type="EMBL" id="CAA9223032.1"/>
    </source>
</evidence>
<dbReference type="InterPro" id="IPR043519">
    <property type="entry name" value="NT_sf"/>
</dbReference>
<proteinExistence type="predicted"/>
<accession>A0A6J4HFM0</accession>